<keyword evidence="2" id="KW-0479">Metal-binding</keyword>
<dbReference type="EMBL" id="PUHQ01000074">
    <property type="protein sequence ID" value="KAG0657902.1"/>
    <property type="molecule type" value="Genomic_DNA"/>
</dbReference>
<dbReference type="GO" id="GO:0008270">
    <property type="term" value="F:zinc ion binding"/>
    <property type="evidence" value="ECO:0007669"/>
    <property type="project" value="UniProtKB-KW"/>
</dbReference>
<dbReference type="GO" id="GO:0032012">
    <property type="term" value="P:regulation of ARF protein signal transduction"/>
    <property type="evidence" value="ECO:0007669"/>
    <property type="project" value="TreeGrafter"/>
</dbReference>
<dbReference type="Pfam" id="PF01412">
    <property type="entry name" value="ArfGap"/>
    <property type="match status" value="1"/>
</dbReference>
<dbReference type="SUPFAM" id="SSF57863">
    <property type="entry name" value="ArfGap/RecO-like zinc finger"/>
    <property type="match status" value="1"/>
</dbReference>
<dbReference type="InterPro" id="IPR001164">
    <property type="entry name" value="ArfGAP_dom"/>
</dbReference>
<dbReference type="PROSITE" id="PS50115">
    <property type="entry name" value="ARFGAP"/>
    <property type="match status" value="1"/>
</dbReference>
<dbReference type="PANTHER" id="PTHR46395">
    <property type="entry name" value="ADP-RIBOSYLATION FACTOR GTPASE-ACTIVATING PROTEIN 1"/>
    <property type="match status" value="1"/>
</dbReference>
<evidence type="ECO:0000256" key="3">
    <source>
        <dbReference type="ARBA" id="ARBA00022771"/>
    </source>
</evidence>
<evidence type="ECO:0000256" key="2">
    <source>
        <dbReference type="ARBA" id="ARBA00022723"/>
    </source>
</evidence>
<feature type="compositionally biased region" description="Basic and acidic residues" evidence="6">
    <location>
        <begin position="485"/>
        <end position="496"/>
    </location>
</feature>
<feature type="region of interest" description="Disordered" evidence="6">
    <location>
        <begin position="213"/>
        <end position="266"/>
    </location>
</feature>
<evidence type="ECO:0000256" key="4">
    <source>
        <dbReference type="ARBA" id="ARBA00022833"/>
    </source>
</evidence>
<dbReference type="PANTHER" id="PTHR46395:SF1">
    <property type="entry name" value="ADP-RIBOSYLATION FACTOR GTPASE-ACTIVATING PROTEIN 1"/>
    <property type="match status" value="1"/>
</dbReference>
<keyword evidence="1" id="KW-0343">GTPase activation</keyword>
<feature type="compositionally biased region" description="Low complexity" evidence="6">
    <location>
        <begin position="438"/>
        <end position="459"/>
    </location>
</feature>
<evidence type="ECO:0000256" key="6">
    <source>
        <dbReference type="SAM" id="MobiDB-lite"/>
    </source>
</evidence>
<accession>A0A9P6VXG3</accession>
<proteinExistence type="predicted"/>
<dbReference type="OrthoDB" id="983479at2759"/>
<keyword evidence="4" id="KW-0862">Zinc</keyword>
<feature type="region of interest" description="Disordered" evidence="6">
    <location>
        <begin position="385"/>
        <end position="504"/>
    </location>
</feature>
<keyword evidence="9" id="KW-1185">Reference proteome</keyword>
<feature type="region of interest" description="Disordered" evidence="6">
    <location>
        <begin position="132"/>
        <end position="200"/>
    </location>
</feature>
<dbReference type="GO" id="GO:0030100">
    <property type="term" value="P:regulation of endocytosis"/>
    <property type="evidence" value="ECO:0007669"/>
    <property type="project" value="TreeGrafter"/>
</dbReference>
<reference evidence="8 9" key="1">
    <citation type="submission" date="2020-11" db="EMBL/GenBank/DDBJ databases">
        <title>Kefir isolates.</title>
        <authorList>
            <person name="Marcisauskas S."/>
            <person name="Kim Y."/>
            <person name="Blasche S."/>
        </authorList>
    </citation>
    <scope>NUCLEOTIDE SEQUENCE [LARGE SCALE GENOMIC DNA]</scope>
    <source>
        <strain evidence="8 9">KR</strain>
    </source>
</reference>
<evidence type="ECO:0000313" key="9">
    <source>
        <dbReference type="Proteomes" id="UP000777482"/>
    </source>
</evidence>
<dbReference type="CDD" id="cd08830">
    <property type="entry name" value="ArfGap_ArfGap1"/>
    <property type="match status" value="1"/>
</dbReference>
<evidence type="ECO:0000313" key="8">
    <source>
        <dbReference type="EMBL" id="KAG0657902.1"/>
    </source>
</evidence>
<evidence type="ECO:0000256" key="1">
    <source>
        <dbReference type="ARBA" id="ARBA00022468"/>
    </source>
</evidence>
<comment type="caution">
    <text evidence="8">The sequence shown here is derived from an EMBL/GenBank/DDBJ whole genome shotgun (WGS) entry which is preliminary data.</text>
</comment>
<gene>
    <name evidence="8" type="ORF">C6P46_006184</name>
</gene>
<dbReference type="SMART" id="SM00105">
    <property type="entry name" value="ArfGap"/>
    <property type="match status" value="1"/>
</dbReference>
<organism evidence="8 9">
    <name type="scientific">Rhodotorula mucilaginosa</name>
    <name type="common">Yeast</name>
    <name type="synonym">Rhodotorula rubra</name>
    <dbReference type="NCBI Taxonomy" id="5537"/>
    <lineage>
        <taxon>Eukaryota</taxon>
        <taxon>Fungi</taxon>
        <taxon>Dikarya</taxon>
        <taxon>Basidiomycota</taxon>
        <taxon>Pucciniomycotina</taxon>
        <taxon>Microbotryomycetes</taxon>
        <taxon>Sporidiobolales</taxon>
        <taxon>Sporidiobolaceae</taxon>
        <taxon>Rhodotorula</taxon>
    </lineage>
</organism>
<feature type="compositionally biased region" description="Gly residues" evidence="6">
    <location>
        <begin position="228"/>
        <end position="251"/>
    </location>
</feature>
<dbReference type="InterPro" id="IPR038508">
    <property type="entry name" value="ArfGAP_dom_sf"/>
</dbReference>
<name>A0A9P6VXG3_RHOMI</name>
<keyword evidence="3 5" id="KW-0863">Zinc-finger</keyword>
<sequence>MAYEYDTRGVLLELDPALGQASAKDAEMGDNKLCVECNTPHPQWCSLSLAVSLCLQCSGTHRSLGSHLSFVRSLTMDKWTPAQIDRMKAGGNAKCKEFFEANGQPFKSMPITEKYNTHIATMYREKLVCDAEGRPWEPSSPDPNSTSSSNNNSSTKLGPSSTGSLRKPRTSNLASSGASSSSSGPTSRTGSPATVGGVPSKVQNEDYFARMGAANDSRPDHLPPSQGGKYGGFGSGGPGPAARGGGGGGGSANPLSSRNLPGIDDLRDDPMGALNKGWGFLGAALGAVGKTVNESVLQPTLERANDPALQSQFSALSSRARETFTGAARVGGQVLSTGLEQGSTILRRDLGVNVGDLGASYLDRATGRGAGEGYGRVGEDHAPAAHSALEPGRGDFFDEQMMTKGNTAPPADVGGFRDMPTARATSRPSPSPSPSPAPSFSSAAAGAAPSSAAAPAHRLSPPPAAAPVIDASWDSLAPQAAARRAQQEKEAPKKTAEEEEWENF</sequence>
<dbReference type="Gene3D" id="1.10.220.150">
    <property type="entry name" value="Arf GTPase activating protein"/>
    <property type="match status" value="1"/>
</dbReference>
<evidence type="ECO:0000259" key="7">
    <source>
        <dbReference type="PROSITE" id="PS50115"/>
    </source>
</evidence>
<feature type="compositionally biased region" description="Low complexity" evidence="6">
    <location>
        <begin position="174"/>
        <end position="194"/>
    </location>
</feature>
<dbReference type="GO" id="GO:0000139">
    <property type="term" value="C:Golgi membrane"/>
    <property type="evidence" value="ECO:0007669"/>
    <property type="project" value="TreeGrafter"/>
</dbReference>
<feature type="domain" description="Arf-GAP" evidence="7">
    <location>
        <begin position="15"/>
        <end position="136"/>
    </location>
</feature>
<dbReference type="InterPro" id="IPR037278">
    <property type="entry name" value="ARFGAP/RecO"/>
</dbReference>
<dbReference type="AlphaFoldDB" id="A0A9P6VXG3"/>
<dbReference type="PRINTS" id="PR00405">
    <property type="entry name" value="REVINTRACTNG"/>
</dbReference>
<evidence type="ECO:0000256" key="5">
    <source>
        <dbReference type="PROSITE-ProRule" id="PRU00288"/>
    </source>
</evidence>
<protein>
    <recommendedName>
        <fullName evidence="7">Arf-GAP domain-containing protein</fullName>
    </recommendedName>
</protein>
<feature type="compositionally biased region" description="Low complexity" evidence="6">
    <location>
        <begin position="142"/>
        <end position="155"/>
    </location>
</feature>
<dbReference type="GO" id="GO:0005096">
    <property type="term" value="F:GTPase activator activity"/>
    <property type="evidence" value="ECO:0007669"/>
    <property type="project" value="UniProtKB-KW"/>
</dbReference>
<dbReference type="Proteomes" id="UP000777482">
    <property type="component" value="Unassembled WGS sequence"/>
</dbReference>